<dbReference type="EMBL" id="FMXE01000015">
    <property type="protein sequence ID" value="SDA79493.1"/>
    <property type="molecule type" value="Genomic_DNA"/>
</dbReference>
<proteinExistence type="predicted"/>
<evidence type="ECO:0000313" key="2">
    <source>
        <dbReference type="Proteomes" id="UP000198756"/>
    </source>
</evidence>
<gene>
    <name evidence="1" type="ORF">SAMN03080617_02361</name>
</gene>
<protein>
    <submittedName>
        <fullName evidence="1">Uncharacterized conserved protein, contains NRDE domain</fullName>
    </submittedName>
</protein>
<dbReference type="Proteomes" id="UP000198756">
    <property type="component" value="Unassembled WGS sequence"/>
</dbReference>
<name>A0A1G5YA41_9BACT</name>
<dbReference type="Pfam" id="PF05742">
    <property type="entry name" value="TANGO2"/>
    <property type="match status" value="1"/>
</dbReference>
<organism evidence="1 2">
    <name type="scientific">Algoriphagus alkaliphilus</name>
    <dbReference type="NCBI Taxonomy" id="279824"/>
    <lineage>
        <taxon>Bacteria</taxon>
        <taxon>Pseudomonadati</taxon>
        <taxon>Bacteroidota</taxon>
        <taxon>Cytophagia</taxon>
        <taxon>Cytophagales</taxon>
        <taxon>Cyclobacteriaceae</taxon>
        <taxon>Algoriphagus</taxon>
    </lineage>
</organism>
<dbReference type="InterPro" id="IPR008551">
    <property type="entry name" value="TANGO2"/>
</dbReference>
<sequence length="254" mass="28898">MCLVAISWKNHDEFPLVISANRDEFFDRPTAELHSWNSGLIAGKDLRGGGTWMGFHPNGKWSLLTNYRDFSKPKKGEVSRGKLVETYLEGNLEPETYLREVFKEKDRYEGFNLLVGDSEKLFYLSNYAEDIQEIQPGIHGLSNGLINDPWPKVDLAKSQLARVLSTEISAEYLLQILKSDETYSIETLPNTGVPEQMEVGLSSQLIRIQPNYGTVSATAVLKNWRGETKITERTFNWNPSIFSDRHISFTTTTK</sequence>
<dbReference type="OrthoDB" id="4380123at2"/>
<dbReference type="AlphaFoldDB" id="A0A1G5YA41"/>
<accession>A0A1G5YA41</accession>
<reference evidence="2" key="1">
    <citation type="submission" date="2016-10" db="EMBL/GenBank/DDBJ databases">
        <authorList>
            <person name="Varghese N."/>
            <person name="Submissions S."/>
        </authorList>
    </citation>
    <scope>NUCLEOTIDE SEQUENCE [LARGE SCALE GENOMIC DNA]</scope>
    <source>
        <strain evidence="2">DSM 22703</strain>
    </source>
</reference>
<evidence type="ECO:0000313" key="1">
    <source>
        <dbReference type="EMBL" id="SDA79493.1"/>
    </source>
</evidence>
<dbReference type="RefSeq" id="WP_092730170.1">
    <property type="nucleotide sequence ID" value="NZ_FMXE01000015.1"/>
</dbReference>
<keyword evidence="2" id="KW-1185">Reference proteome</keyword>
<dbReference type="PANTHER" id="PTHR17985:SF8">
    <property type="entry name" value="TRANSPORT AND GOLGI ORGANIZATION PROTEIN 2 HOMOLOG"/>
    <property type="match status" value="1"/>
</dbReference>
<dbReference type="PANTHER" id="PTHR17985">
    <property type="entry name" value="SER/THR-RICH PROTEIN T10 IN DGCR REGION"/>
    <property type="match status" value="1"/>
</dbReference>
<dbReference type="STRING" id="279824.SAMN03080617_02361"/>